<dbReference type="Proteomes" id="UP000009131">
    <property type="component" value="Unassembled WGS sequence"/>
</dbReference>
<feature type="compositionally biased region" description="Polar residues" evidence="4">
    <location>
        <begin position="448"/>
        <end position="457"/>
    </location>
</feature>
<dbReference type="Gene3D" id="1.10.510.10">
    <property type="entry name" value="Transferase(Phosphotransferase) domain 1"/>
    <property type="match status" value="1"/>
</dbReference>
<dbReference type="Gene3D" id="3.40.50.300">
    <property type="entry name" value="P-loop containing nucleotide triphosphate hydrolases"/>
    <property type="match status" value="1"/>
</dbReference>
<dbReference type="EMBL" id="BABT02000029">
    <property type="protein sequence ID" value="GAA94282.1"/>
    <property type="molecule type" value="Genomic_DNA"/>
</dbReference>
<proteinExistence type="inferred from homology"/>
<comment type="caution">
    <text evidence="6">The sequence shown here is derived from an EMBL/GenBank/DDBJ whole genome shotgun (WGS) entry which is preliminary data.</text>
</comment>
<dbReference type="OMA" id="HEMAMAP"/>
<evidence type="ECO:0000256" key="3">
    <source>
        <dbReference type="ARBA" id="ARBA00023134"/>
    </source>
</evidence>
<dbReference type="GO" id="GO:0003924">
    <property type="term" value="F:GTPase activity"/>
    <property type="evidence" value="ECO:0007669"/>
    <property type="project" value="TreeGrafter"/>
</dbReference>
<feature type="compositionally biased region" description="Low complexity" evidence="4">
    <location>
        <begin position="665"/>
        <end position="688"/>
    </location>
</feature>
<dbReference type="PROSITE" id="PS00108">
    <property type="entry name" value="PROTEIN_KINASE_ST"/>
    <property type="match status" value="1"/>
</dbReference>
<dbReference type="Pfam" id="PF04670">
    <property type="entry name" value="Gtr1_RagA"/>
    <property type="match status" value="1"/>
</dbReference>
<evidence type="ECO:0000313" key="7">
    <source>
        <dbReference type="Proteomes" id="UP000009131"/>
    </source>
</evidence>
<dbReference type="GO" id="GO:0005634">
    <property type="term" value="C:nucleus"/>
    <property type="evidence" value="ECO:0007669"/>
    <property type="project" value="TreeGrafter"/>
</dbReference>
<name>G7DUM2_MIXOS</name>
<feature type="region of interest" description="Disordered" evidence="4">
    <location>
        <begin position="406"/>
        <end position="540"/>
    </location>
</feature>
<evidence type="ECO:0000256" key="2">
    <source>
        <dbReference type="ARBA" id="ARBA00022741"/>
    </source>
</evidence>
<reference evidence="6 7" key="2">
    <citation type="journal article" date="2012" name="Open Biol.">
        <title>Characteristics of nucleosomes and linker DNA regions on the genome of the basidiomycete Mixia osmundae revealed by mono- and dinucleosome mapping.</title>
        <authorList>
            <person name="Nishida H."/>
            <person name="Kondo S."/>
            <person name="Matsumoto T."/>
            <person name="Suzuki Y."/>
            <person name="Yoshikawa H."/>
            <person name="Taylor T.D."/>
            <person name="Sugiyama J."/>
        </authorList>
    </citation>
    <scope>NUCLEOTIDE SEQUENCE [LARGE SCALE GENOMIC DNA]</scope>
    <source>
        <strain evidence="7">CBS 9802 / IAM 14324 / JCM 22182 / KY 12970</strain>
    </source>
</reference>
<feature type="region of interest" description="Disordered" evidence="4">
    <location>
        <begin position="344"/>
        <end position="390"/>
    </location>
</feature>
<evidence type="ECO:0000256" key="1">
    <source>
        <dbReference type="ARBA" id="ARBA00007756"/>
    </source>
</evidence>
<dbReference type="InParanoid" id="G7DUM2"/>
<dbReference type="OrthoDB" id="10020193at2759"/>
<dbReference type="SUPFAM" id="SSF52540">
    <property type="entry name" value="P-loop containing nucleoside triphosphate hydrolases"/>
    <property type="match status" value="1"/>
</dbReference>
<feature type="compositionally biased region" description="Basic and acidic residues" evidence="4">
    <location>
        <begin position="364"/>
        <end position="374"/>
    </location>
</feature>
<dbReference type="HOGENOM" id="CLU_281753_0_0_1"/>
<gene>
    <name evidence="6" type="primary">Mo00931</name>
    <name evidence="6" type="ORF">E5Q_00931</name>
</gene>
<evidence type="ECO:0000259" key="5">
    <source>
        <dbReference type="PROSITE" id="PS50011"/>
    </source>
</evidence>
<sequence>MSKLKKKALLMGRSGSGKTSMRSIIFSNQVAQDTRRLGATIDVEATNIKFLGEISLNLWDCGGQESFMDSFLSSQRDSIFRDVHSLIYIFDVESSQFSTLDMHYFAECLSALRANSGAPKSTSSAGPMVHVLIHKMDLVPTTSRQEVFAKRSEEIRSKCREYDWQDVRIFATSIWDETLYKAWSHLVSTFIPNVNSIRSHLTRFAGLCQADEVVLFERTTFLVISRSTLNSDEPDSLSVAQRRPPTSEQWEAERFAKISQFVKTFRLSCSTALRSSFQTMEIKEASYSAVFEVLTANTYILVVSTNPDVQPAGLLLNIKLARPHFARLQETSWGLQCQGPAGQAGQVASRASGDSKRRGTTHFCESHSRAHMLDRGPQPQPVDPSAVYKPSPSQRIEAFYAVASGSAPNDGMQAETGPAGAGRTAALSSSDVQISIDPKRQATGGAETISNRSSSGMTDEIADGSDQPGQNRHADTSVTTLSSSTSLNTTNLQTALSPPPLSASGSTWSQLFSPQGYQGREMSPLPSPAVGGSSPHQESFGTRFFVDTRPYRSASVTSSNDQPESELLSSASKSRSISGSAAPPSGKKTLDFFSSSTTSAVMPPPSVLSASAGSVAVSPAVNHGTTRSWTENIEPFIVTSRPNSPSLSQLFLSQSTSSATELAKSPLSSSASMRGSASDSKPLSSNSARSRRSGSPDGSYEWQASAITHPPSRMPTLLHHSHTSTPGRRSAHAQSLAIAPDDVFTSKPTASRPMYSQSNVATGSAVTPGTMLNKRFLVTRLAGKGAFSRVVIADDQQSNGSSVAIKLVDRQSYSRNERMKISVQREVEVLRHIRHPSLVHLLTTFESPTDTCLVLEACHGGELFDFLKDHHVHTSEALARRIVGELSEAVRWMHSIGLVHRDIKLENVLLTCRPFESVPGLPMPPPDMLPDLQTPFVKLTDFGLSRFIDFDAPLLETRCGSEEYAAPELIMGKKYDGRQTDAWALGVVMYAILTGVLPFVEEKDTDEAANRGRRAYLMKIAKGDYRWPETTYEGDTSDENDVDDASRLATPEARQIVEALLVRNPGRRSTIEQIMALPWMSRGAGMPTPIEPDDCLVMRAPSDRLLREEHA</sequence>
<dbReference type="InterPro" id="IPR006762">
    <property type="entry name" value="Gtr1_RagA"/>
</dbReference>
<reference evidence="6 7" key="1">
    <citation type="journal article" date="2011" name="J. Gen. Appl. Microbiol.">
        <title>Draft genome sequencing of the enigmatic basidiomycete Mixia osmundae.</title>
        <authorList>
            <person name="Nishida H."/>
            <person name="Nagatsuka Y."/>
            <person name="Sugiyama J."/>
        </authorList>
    </citation>
    <scope>NUCLEOTIDE SEQUENCE [LARGE SCALE GENOMIC DNA]</scope>
    <source>
        <strain evidence="7">CBS 9802 / IAM 14324 / JCM 22182 / KY 12970</strain>
    </source>
</reference>
<dbReference type="AlphaFoldDB" id="G7DUM2"/>
<evidence type="ECO:0000313" key="6">
    <source>
        <dbReference type="EMBL" id="GAA94282.1"/>
    </source>
</evidence>
<dbReference type="CDD" id="cd11384">
    <property type="entry name" value="RagA_like"/>
    <property type="match status" value="1"/>
</dbReference>
<dbReference type="GO" id="GO:1990131">
    <property type="term" value="C:Gtr1-Gtr2 GTPase complex"/>
    <property type="evidence" value="ECO:0007669"/>
    <property type="project" value="TreeGrafter"/>
</dbReference>
<feature type="region of interest" description="Disordered" evidence="4">
    <location>
        <begin position="554"/>
        <end position="587"/>
    </location>
</feature>
<dbReference type="RefSeq" id="XP_014564946.1">
    <property type="nucleotide sequence ID" value="XM_014709460.1"/>
</dbReference>
<organism evidence="6 7">
    <name type="scientific">Mixia osmundae (strain CBS 9802 / IAM 14324 / JCM 22182 / KY 12970)</name>
    <dbReference type="NCBI Taxonomy" id="764103"/>
    <lineage>
        <taxon>Eukaryota</taxon>
        <taxon>Fungi</taxon>
        <taxon>Dikarya</taxon>
        <taxon>Basidiomycota</taxon>
        <taxon>Pucciniomycotina</taxon>
        <taxon>Mixiomycetes</taxon>
        <taxon>Mixiales</taxon>
        <taxon>Mixiaceae</taxon>
        <taxon>Mixia</taxon>
    </lineage>
</organism>
<keyword evidence="7" id="KW-1185">Reference proteome</keyword>
<dbReference type="STRING" id="764103.G7DUM2"/>
<feature type="region of interest" description="Disordered" evidence="4">
    <location>
        <begin position="662"/>
        <end position="734"/>
    </location>
</feature>
<comment type="similarity">
    <text evidence="1">Belongs to the GTR/RAG GTP-binding protein family.</text>
</comment>
<feature type="compositionally biased region" description="Low complexity" evidence="4">
    <location>
        <begin position="569"/>
        <end position="582"/>
    </location>
</feature>
<dbReference type="SMART" id="SM00220">
    <property type="entry name" value="S_TKc"/>
    <property type="match status" value="1"/>
</dbReference>
<dbReference type="GO" id="GO:1904263">
    <property type="term" value="P:positive regulation of TORC1 signaling"/>
    <property type="evidence" value="ECO:0007669"/>
    <property type="project" value="TreeGrafter"/>
</dbReference>
<feature type="compositionally biased region" description="Polar residues" evidence="4">
    <location>
        <begin position="505"/>
        <end position="516"/>
    </location>
</feature>
<dbReference type="InterPro" id="IPR008271">
    <property type="entry name" value="Ser/Thr_kinase_AS"/>
</dbReference>
<accession>G7DUM2</accession>
<dbReference type="InterPro" id="IPR039397">
    <property type="entry name" value="RagA/B"/>
</dbReference>
<feature type="compositionally biased region" description="Low complexity" evidence="4">
    <location>
        <begin position="476"/>
        <end position="496"/>
    </location>
</feature>
<dbReference type="GO" id="GO:0000329">
    <property type="term" value="C:fungal-type vacuole membrane"/>
    <property type="evidence" value="ECO:0007669"/>
    <property type="project" value="TreeGrafter"/>
</dbReference>
<dbReference type="PANTHER" id="PTHR11259:SF1">
    <property type="entry name" value="RAS-RELATED GTP-BINDING PROTEIN"/>
    <property type="match status" value="1"/>
</dbReference>
<dbReference type="PROSITE" id="PS50011">
    <property type="entry name" value="PROTEIN_KINASE_DOM"/>
    <property type="match status" value="1"/>
</dbReference>
<dbReference type="InterPro" id="IPR011009">
    <property type="entry name" value="Kinase-like_dom_sf"/>
</dbReference>
<keyword evidence="2" id="KW-0547">Nucleotide-binding</keyword>
<dbReference type="GO" id="GO:0009267">
    <property type="term" value="P:cellular response to starvation"/>
    <property type="evidence" value="ECO:0007669"/>
    <property type="project" value="TreeGrafter"/>
</dbReference>
<dbReference type="InterPro" id="IPR000719">
    <property type="entry name" value="Prot_kinase_dom"/>
</dbReference>
<dbReference type="Pfam" id="PF00069">
    <property type="entry name" value="Pkinase"/>
    <property type="match status" value="1"/>
</dbReference>
<dbReference type="InterPro" id="IPR027417">
    <property type="entry name" value="P-loop_NTPase"/>
</dbReference>
<dbReference type="eggNOG" id="KOG0586">
    <property type="taxonomic scope" value="Eukaryota"/>
</dbReference>
<protein>
    <recommendedName>
        <fullName evidence="5">Protein kinase domain-containing protein</fullName>
    </recommendedName>
</protein>
<dbReference type="GO" id="GO:0004672">
    <property type="term" value="F:protein kinase activity"/>
    <property type="evidence" value="ECO:0007669"/>
    <property type="project" value="InterPro"/>
</dbReference>
<evidence type="ECO:0000256" key="4">
    <source>
        <dbReference type="SAM" id="MobiDB-lite"/>
    </source>
</evidence>
<keyword evidence="3" id="KW-0342">GTP-binding</keyword>
<dbReference type="GO" id="GO:0005525">
    <property type="term" value="F:GTP binding"/>
    <property type="evidence" value="ECO:0007669"/>
    <property type="project" value="UniProtKB-KW"/>
</dbReference>
<dbReference type="GO" id="GO:0010507">
    <property type="term" value="P:negative regulation of autophagy"/>
    <property type="evidence" value="ECO:0007669"/>
    <property type="project" value="TreeGrafter"/>
</dbReference>
<feature type="domain" description="Protein kinase" evidence="5">
    <location>
        <begin position="776"/>
        <end position="1080"/>
    </location>
</feature>
<dbReference type="PANTHER" id="PTHR11259">
    <property type="entry name" value="RAS-RELATED GTP BINDING RAG/GTR YEAST"/>
    <property type="match status" value="1"/>
</dbReference>
<dbReference type="GO" id="GO:0005524">
    <property type="term" value="F:ATP binding"/>
    <property type="evidence" value="ECO:0007669"/>
    <property type="project" value="InterPro"/>
</dbReference>
<dbReference type="SUPFAM" id="SSF56112">
    <property type="entry name" value="Protein kinase-like (PK-like)"/>
    <property type="match status" value="1"/>
</dbReference>
<dbReference type="eggNOG" id="KOG3886">
    <property type="taxonomic scope" value="Eukaryota"/>
</dbReference>
<dbReference type="Gene3D" id="3.30.450.190">
    <property type="match status" value="1"/>
</dbReference>